<dbReference type="EMBL" id="UFVD01000001">
    <property type="protein sequence ID" value="SUX11184.1"/>
    <property type="molecule type" value="Genomic_DNA"/>
</dbReference>
<keyword evidence="2" id="KW-1185">Reference proteome</keyword>
<dbReference type="Proteomes" id="UP000254920">
    <property type="component" value="Unassembled WGS sequence"/>
</dbReference>
<evidence type="ECO:0000313" key="1">
    <source>
        <dbReference type="EMBL" id="SUX11184.1"/>
    </source>
</evidence>
<proteinExistence type="predicted"/>
<evidence type="ECO:0000313" key="2">
    <source>
        <dbReference type="Proteomes" id="UP000254920"/>
    </source>
</evidence>
<gene>
    <name evidence="1" type="ORF">NCTC12475_01399</name>
</gene>
<accession>A0A381DKF4</accession>
<name>A0A381DKF4_9BACT</name>
<protein>
    <submittedName>
        <fullName evidence="1">Uncharacterized protein</fullName>
    </submittedName>
</protein>
<reference evidence="1 2" key="1">
    <citation type="submission" date="2018-06" db="EMBL/GenBank/DDBJ databases">
        <authorList>
            <consortium name="Pathogen Informatics"/>
            <person name="Doyle S."/>
        </authorList>
    </citation>
    <scope>NUCLEOTIDE SEQUENCE [LARGE SCALE GENOMIC DNA]</scope>
    <source>
        <strain evidence="1 2">NCTC12475</strain>
    </source>
</reference>
<sequence>MLFVGGLLLFLNYGGLDREATELGEKTVYDIELILIKNGYCSSFQDCTNKHILPYDGLFNTLYYDVYYNVDKNTRDEICTIVKELNKKHQNVGFVIKFYDYNPIFDRVQKNKKAFYKCKY</sequence>
<dbReference type="STRING" id="32024.GCA_000788295_01571"/>
<organism evidence="1 2">
    <name type="scientific">Campylobacter sputorum subsp. sputorum</name>
    <dbReference type="NCBI Taxonomy" id="32024"/>
    <lineage>
        <taxon>Bacteria</taxon>
        <taxon>Pseudomonadati</taxon>
        <taxon>Campylobacterota</taxon>
        <taxon>Epsilonproteobacteria</taxon>
        <taxon>Campylobacterales</taxon>
        <taxon>Campylobacteraceae</taxon>
        <taxon>Campylobacter</taxon>
    </lineage>
</organism>
<dbReference type="AlphaFoldDB" id="A0A381DKF4"/>